<feature type="region of interest" description="Disordered" evidence="1">
    <location>
        <begin position="174"/>
        <end position="200"/>
    </location>
</feature>
<proteinExistence type="predicted"/>
<feature type="compositionally biased region" description="Polar residues" evidence="1">
    <location>
        <begin position="10"/>
        <end position="20"/>
    </location>
</feature>
<name>A0A9D4SXJ4_RHISA</name>
<dbReference type="Proteomes" id="UP000821837">
    <property type="component" value="Unassembled WGS sequence"/>
</dbReference>
<keyword evidence="3" id="KW-1185">Reference proteome</keyword>
<dbReference type="EMBL" id="JABSTV010001250">
    <property type="protein sequence ID" value="KAH7957577.1"/>
    <property type="molecule type" value="Genomic_DNA"/>
</dbReference>
<dbReference type="VEuPathDB" id="VectorBase:RSAN_040717"/>
<dbReference type="AlphaFoldDB" id="A0A9D4SXJ4"/>
<accession>A0A9D4SXJ4</accession>
<feature type="region of interest" description="Disordered" evidence="1">
    <location>
        <begin position="1"/>
        <end position="41"/>
    </location>
</feature>
<evidence type="ECO:0000256" key="1">
    <source>
        <dbReference type="SAM" id="MobiDB-lite"/>
    </source>
</evidence>
<protein>
    <submittedName>
        <fullName evidence="2">Uncharacterized protein</fullName>
    </submittedName>
</protein>
<reference evidence="2" key="2">
    <citation type="submission" date="2021-09" db="EMBL/GenBank/DDBJ databases">
        <authorList>
            <person name="Jia N."/>
            <person name="Wang J."/>
            <person name="Shi W."/>
            <person name="Du L."/>
            <person name="Sun Y."/>
            <person name="Zhan W."/>
            <person name="Jiang J."/>
            <person name="Wang Q."/>
            <person name="Zhang B."/>
            <person name="Ji P."/>
            <person name="Sakyi L.B."/>
            <person name="Cui X."/>
            <person name="Yuan T."/>
            <person name="Jiang B."/>
            <person name="Yang W."/>
            <person name="Lam T.T.-Y."/>
            <person name="Chang Q."/>
            <person name="Ding S."/>
            <person name="Wang X."/>
            <person name="Zhu J."/>
            <person name="Ruan X."/>
            <person name="Zhao L."/>
            <person name="Wei J."/>
            <person name="Que T."/>
            <person name="Du C."/>
            <person name="Cheng J."/>
            <person name="Dai P."/>
            <person name="Han X."/>
            <person name="Huang E."/>
            <person name="Gao Y."/>
            <person name="Liu J."/>
            <person name="Shao H."/>
            <person name="Ye R."/>
            <person name="Li L."/>
            <person name="Wei W."/>
            <person name="Wang X."/>
            <person name="Wang C."/>
            <person name="Huo Q."/>
            <person name="Li W."/>
            <person name="Guo W."/>
            <person name="Chen H."/>
            <person name="Chen S."/>
            <person name="Zhou L."/>
            <person name="Zhou L."/>
            <person name="Ni X."/>
            <person name="Tian J."/>
            <person name="Zhou Y."/>
            <person name="Sheng Y."/>
            <person name="Liu T."/>
            <person name="Pan Y."/>
            <person name="Xia L."/>
            <person name="Li J."/>
            <person name="Zhao F."/>
            <person name="Cao W."/>
        </authorList>
    </citation>
    <scope>NUCLEOTIDE SEQUENCE</scope>
    <source>
        <strain evidence="2">Rsan-2018</strain>
        <tissue evidence="2">Larvae</tissue>
    </source>
</reference>
<comment type="caution">
    <text evidence="2">The sequence shown here is derived from an EMBL/GenBank/DDBJ whole genome shotgun (WGS) entry which is preliminary data.</text>
</comment>
<evidence type="ECO:0000313" key="3">
    <source>
        <dbReference type="Proteomes" id="UP000821837"/>
    </source>
</evidence>
<evidence type="ECO:0000313" key="2">
    <source>
        <dbReference type="EMBL" id="KAH7957577.1"/>
    </source>
</evidence>
<feature type="compositionally biased region" description="Low complexity" evidence="1">
    <location>
        <begin position="23"/>
        <end position="34"/>
    </location>
</feature>
<feature type="compositionally biased region" description="Polar residues" evidence="1">
    <location>
        <begin position="181"/>
        <end position="191"/>
    </location>
</feature>
<reference evidence="2" key="1">
    <citation type="journal article" date="2020" name="Cell">
        <title>Large-Scale Comparative Analyses of Tick Genomes Elucidate Their Genetic Diversity and Vector Capacities.</title>
        <authorList>
            <consortium name="Tick Genome and Microbiome Consortium (TIGMIC)"/>
            <person name="Jia N."/>
            <person name="Wang J."/>
            <person name="Shi W."/>
            <person name="Du L."/>
            <person name="Sun Y."/>
            <person name="Zhan W."/>
            <person name="Jiang J.F."/>
            <person name="Wang Q."/>
            <person name="Zhang B."/>
            <person name="Ji P."/>
            <person name="Bell-Sakyi L."/>
            <person name="Cui X.M."/>
            <person name="Yuan T.T."/>
            <person name="Jiang B.G."/>
            <person name="Yang W.F."/>
            <person name="Lam T.T."/>
            <person name="Chang Q.C."/>
            <person name="Ding S.J."/>
            <person name="Wang X.J."/>
            <person name="Zhu J.G."/>
            <person name="Ruan X.D."/>
            <person name="Zhao L."/>
            <person name="Wei J.T."/>
            <person name="Ye R.Z."/>
            <person name="Que T.C."/>
            <person name="Du C.H."/>
            <person name="Zhou Y.H."/>
            <person name="Cheng J.X."/>
            <person name="Dai P.F."/>
            <person name="Guo W.B."/>
            <person name="Han X.H."/>
            <person name="Huang E.J."/>
            <person name="Li L.F."/>
            <person name="Wei W."/>
            <person name="Gao Y.C."/>
            <person name="Liu J.Z."/>
            <person name="Shao H.Z."/>
            <person name="Wang X."/>
            <person name="Wang C.C."/>
            <person name="Yang T.C."/>
            <person name="Huo Q.B."/>
            <person name="Li W."/>
            <person name="Chen H.Y."/>
            <person name="Chen S.E."/>
            <person name="Zhou L.G."/>
            <person name="Ni X.B."/>
            <person name="Tian J.H."/>
            <person name="Sheng Y."/>
            <person name="Liu T."/>
            <person name="Pan Y.S."/>
            <person name="Xia L.Y."/>
            <person name="Li J."/>
            <person name="Zhao F."/>
            <person name="Cao W.C."/>
        </authorList>
    </citation>
    <scope>NUCLEOTIDE SEQUENCE</scope>
    <source>
        <strain evidence="2">Rsan-2018</strain>
    </source>
</reference>
<gene>
    <name evidence="2" type="ORF">HPB52_020374</name>
</gene>
<organism evidence="2 3">
    <name type="scientific">Rhipicephalus sanguineus</name>
    <name type="common">Brown dog tick</name>
    <name type="synonym">Ixodes sanguineus</name>
    <dbReference type="NCBI Taxonomy" id="34632"/>
    <lineage>
        <taxon>Eukaryota</taxon>
        <taxon>Metazoa</taxon>
        <taxon>Ecdysozoa</taxon>
        <taxon>Arthropoda</taxon>
        <taxon>Chelicerata</taxon>
        <taxon>Arachnida</taxon>
        <taxon>Acari</taxon>
        <taxon>Parasitiformes</taxon>
        <taxon>Ixodida</taxon>
        <taxon>Ixodoidea</taxon>
        <taxon>Ixodidae</taxon>
        <taxon>Rhipicephalinae</taxon>
        <taxon>Rhipicephalus</taxon>
        <taxon>Rhipicephalus</taxon>
    </lineage>
</organism>
<sequence length="200" mass="20575">MGRAIIKGNQAAQPSTSSDAKNPKQIQQHPPQQQAAGSLMRGGGEVDMMAKLFEHQRLLQQQQRAPPGVLGMVRQQQQGHPAIKLPGMMRTAGGMAAAPPAAPPPAAMAASRAHHAGGMKGVAGGSGRGPSVEMLQQALAQGLHPLAFQQFLLGGAAAPPAVGPSPFAPALHPSPAHTFVPNATGQRGEYTTSDKTRGFT</sequence>